<dbReference type="SMART" id="SM00587">
    <property type="entry name" value="CHK"/>
    <property type="match status" value="1"/>
</dbReference>
<accession>A0A1W4WXM1</accession>
<evidence type="ECO:0000259" key="1">
    <source>
        <dbReference type="SMART" id="SM00587"/>
    </source>
</evidence>
<gene>
    <name evidence="3" type="primary">LOC108739273</name>
</gene>
<feature type="domain" description="CHK kinase-like" evidence="1">
    <location>
        <begin position="178"/>
        <end position="373"/>
    </location>
</feature>
<dbReference type="InterPro" id="IPR011009">
    <property type="entry name" value="Kinase-like_dom_sf"/>
</dbReference>
<dbReference type="KEGG" id="apln:108739273"/>
<dbReference type="PANTHER" id="PTHR11012:SF30">
    <property type="entry name" value="PROTEIN KINASE-LIKE DOMAIN-CONTAINING"/>
    <property type="match status" value="1"/>
</dbReference>
<dbReference type="Proteomes" id="UP000192223">
    <property type="component" value="Unplaced"/>
</dbReference>
<dbReference type="STRING" id="224129.A0A1W4WXM1"/>
<dbReference type="SUPFAM" id="SSF56112">
    <property type="entry name" value="Protein kinase-like (PK-like)"/>
    <property type="match status" value="1"/>
</dbReference>
<evidence type="ECO:0000313" key="2">
    <source>
        <dbReference type="Proteomes" id="UP000192223"/>
    </source>
</evidence>
<dbReference type="Gene3D" id="3.90.1200.10">
    <property type="match status" value="1"/>
</dbReference>
<keyword evidence="2" id="KW-1185">Reference proteome</keyword>
<evidence type="ECO:0000313" key="3">
    <source>
        <dbReference type="RefSeq" id="XP_018328604.2"/>
    </source>
</evidence>
<dbReference type="GeneID" id="108739273"/>
<dbReference type="InterPro" id="IPR015897">
    <property type="entry name" value="CHK_kinase-like"/>
</dbReference>
<dbReference type="PANTHER" id="PTHR11012">
    <property type="entry name" value="PROTEIN KINASE-LIKE DOMAIN-CONTAINING"/>
    <property type="match status" value="1"/>
</dbReference>
<reference evidence="3" key="1">
    <citation type="submission" date="2025-08" db="UniProtKB">
        <authorList>
            <consortium name="RefSeq"/>
        </authorList>
    </citation>
    <scope>IDENTIFICATION</scope>
</reference>
<dbReference type="InterPro" id="IPR004119">
    <property type="entry name" value="EcKL"/>
</dbReference>
<proteinExistence type="predicted"/>
<dbReference type="InParanoid" id="A0A1W4WXM1"/>
<dbReference type="AlphaFoldDB" id="A0A1W4WXM1"/>
<organism evidence="2 3">
    <name type="scientific">Agrilus planipennis</name>
    <name type="common">Emerald ash borer</name>
    <name type="synonym">Agrilus marcopoli</name>
    <dbReference type="NCBI Taxonomy" id="224129"/>
    <lineage>
        <taxon>Eukaryota</taxon>
        <taxon>Metazoa</taxon>
        <taxon>Ecdysozoa</taxon>
        <taxon>Arthropoda</taxon>
        <taxon>Hexapoda</taxon>
        <taxon>Insecta</taxon>
        <taxon>Pterygota</taxon>
        <taxon>Neoptera</taxon>
        <taxon>Endopterygota</taxon>
        <taxon>Coleoptera</taxon>
        <taxon>Polyphaga</taxon>
        <taxon>Elateriformia</taxon>
        <taxon>Buprestoidea</taxon>
        <taxon>Buprestidae</taxon>
        <taxon>Agrilinae</taxon>
        <taxon>Agrilus</taxon>
    </lineage>
</organism>
<dbReference type="OrthoDB" id="190089at2759"/>
<dbReference type="Pfam" id="PF02958">
    <property type="entry name" value="EcKL"/>
    <property type="match status" value="1"/>
</dbReference>
<name>A0A1W4WXM1_AGRPL</name>
<protein>
    <submittedName>
        <fullName evidence="3">Uncharacterized protein LOC108739273</fullName>
    </submittedName>
</protein>
<sequence length="459" mass="53628">MYDMRYKVGVMVQCNNYKLTNNLECVRKLFVAVFYKGSKCKCKVEMALAEGRQIDKEPIKKHVEKLLKHLSLDAESLEINSGSSRGENYMGSVAKVRAIAKDIKGNQLKFNWIVKSAFNNKSYRQTSKIETAYEREVQIYKNIFPAFETLQQDIGIQHFFESYPKFYYYNLDNLDEVIILQNMNELGYKTVDRKNLLDFHHVVLVIRQYAKFHALSFVLKDRSPQIFSDLKDKCKGHYYDTYTDEELIGFGESEKKTALECLDSLDKTLMERTVKFIDKFRESIRNATKSDEYSVFTHGDCWINNLLFRYANPQNPDNPTDVCFLDFQISSVASPVLDISYFIMANTDSDFRIKHYDFILEEYYSCLSKSIKKLGSDPEKLYPLDVYSKHLKDYMCFGLYITLIVVKLMVSDDEEAPDFSIATSVEEIIKMFNYEPKNLDLLQKRIRDLVRDGARFGLL</sequence>
<dbReference type="RefSeq" id="XP_018328604.2">
    <property type="nucleotide sequence ID" value="XM_018473102.2"/>
</dbReference>